<dbReference type="Pfam" id="PF02595">
    <property type="entry name" value="Gly_kinase"/>
    <property type="match status" value="1"/>
</dbReference>
<evidence type="ECO:0000313" key="5">
    <source>
        <dbReference type="EMBL" id="QKG84234.1"/>
    </source>
</evidence>
<sequence length="381" mass="39407">MRILVAPDSFKGSMSSLTAGKHMEAGILSVIPDARIQRVALADGGEGTVDAFLSACGGEKVFHSITGPMGQPVRGYYGLLPDGRVVMEVAASSSLTQVDQEKRDPWIASSQGLGELLLLALEKKPKEVIIGLGGSATVDGGIGFLQKIGVKILDRNNCDVPSGGQGLAQVAAIDPSSMDPRVKDTKITVASDVDNPLTGLDGAVRVFGPQKGAGPKLLPLLEEGMEHYATKLSDFVPDIQKQSGGGAAGGLGAALLSICNTTLKSGFQIVSQAIRLEEKISQSDLVLTGEGKIDSQTLSGKAPSGVACLGRQHGTPVIAFAGMVETGAGELKQKGMTAVYPIVNAPMTEQEAIQRGGELLEQAVQSFFQGAMAIGKSKPDS</sequence>
<proteinExistence type="inferred from homology"/>
<dbReference type="AlphaFoldDB" id="A0A7D4CF16"/>
<dbReference type="Proteomes" id="UP000503088">
    <property type="component" value="Chromosome"/>
</dbReference>
<evidence type="ECO:0000313" key="6">
    <source>
        <dbReference type="Proteomes" id="UP000503088"/>
    </source>
</evidence>
<dbReference type="RefSeq" id="WP_173221738.1">
    <property type="nucleotide sequence ID" value="NZ_CP048104.1"/>
</dbReference>
<organism evidence="5 6">
    <name type="scientific">Kroppenstedtia pulmonis</name>
    <dbReference type="NCBI Taxonomy" id="1380685"/>
    <lineage>
        <taxon>Bacteria</taxon>
        <taxon>Bacillati</taxon>
        <taxon>Bacillota</taxon>
        <taxon>Bacilli</taxon>
        <taxon>Bacillales</taxon>
        <taxon>Thermoactinomycetaceae</taxon>
        <taxon>Kroppenstedtia</taxon>
    </lineage>
</organism>
<evidence type="ECO:0000256" key="2">
    <source>
        <dbReference type="ARBA" id="ARBA00022679"/>
    </source>
</evidence>
<comment type="similarity">
    <text evidence="1 4">Belongs to the glycerate kinase type-1 family.</text>
</comment>
<dbReference type="KEGG" id="kpul:GXN76_06935"/>
<gene>
    <name evidence="5" type="ORF">GXN76_06935</name>
</gene>
<dbReference type="InterPro" id="IPR018193">
    <property type="entry name" value="Glyc_kinase_flavodox-like_fold"/>
</dbReference>
<dbReference type="PANTHER" id="PTHR21599:SF0">
    <property type="entry name" value="GLYCERATE KINASE"/>
    <property type="match status" value="1"/>
</dbReference>
<dbReference type="GO" id="GO:0008887">
    <property type="term" value="F:glycerate kinase activity"/>
    <property type="evidence" value="ECO:0007669"/>
    <property type="project" value="UniProtKB-UniRule"/>
</dbReference>
<keyword evidence="6" id="KW-1185">Reference proteome</keyword>
<evidence type="ECO:0000256" key="1">
    <source>
        <dbReference type="ARBA" id="ARBA00006284"/>
    </source>
</evidence>
<dbReference type="Gene3D" id="3.40.50.10350">
    <property type="entry name" value="Glycerate kinase, domain 1"/>
    <property type="match status" value="1"/>
</dbReference>
<accession>A0A7D4CF16</accession>
<dbReference type="InterPro" id="IPR036129">
    <property type="entry name" value="Glycerate_kinase_sf"/>
</dbReference>
<keyword evidence="3 4" id="KW-0418">Kinase</keyword>
<protein>
    <submittedName>
        <fullName evidence="5">Glycerate kinase</fullName>
    </submittedName>
</protein>
<dbReference type="GO" id="GO:0031388">
    <property type="term" value="P:organic acid phosphorylation"/>
    <property type="evidence" value="ECO:0007669"/>
    <property type="project" value="UniProtKB-UniRule"/>
</dbReference>
<evidence type="ECO:0000256" key="4">
    <source>
        <dbReference type="PIRNR" id="PIRNR006078"/>
    </source>
</evidence>
<dbReference type="SUPFAM" id="SSF110738">
    <property type="entry name" value="Glycerate kinase I"/>
    <property type="match status" value="1"/>
</dbReference>
<dbReference type="EMBL" id="CP048104">
    <property type="protein sequence ID" value="QKG84234.1"/>
    <property type="molecule type" value="Genomic_DNA"/>
</dbReference>
<dbReference type="InterPro" id="IPR018197">
    <property type="entry name" value="Glycerate_kinase_RE-like"/>
</dbReference>
<dbReference type="NCBIfam" id="TIGR00045">
    <property type="entry name" value="glycerate kinase"/>
    <property type="match status" value="1"/>
</dbReference>
<evidence type="ECO:0000256" key="3">
    <source>
        <dbReference type="ARBA" id="ARBA00022777"/>
    </source>
</evidence>
<dbReference type="PIRSF" id="PIRSF006078">
    <property type="entry name" value="GlxK"/>
    <property type="match status" value="1"/>
</dbReference>
<keyword evidence="2 4" id="KW-0808">Transferase</keyword>
<dbReference type="Gene3D" id="3.90.1510.10">
    <property type="entry name" value="Glycerate kinase, domain 2"/>
    <property type="match status" value="1"/>
</dbReference>
<reference evidence="5 6" key="1">
    <citation type="submission" date="2020-01" db="EMBL/GenBank/DDBJ databases">
        <authorList>
            <person name="Gulvik C.A."/>
            <person name="Batra D.G."/>
        </authorList>
    </citation>
    <scope>NUCLEOTIDE SEQUENCE [LARGE SCALE GENOMIC DNA]</scope>
    <source>
        <strain evidence="5 6">W9323</strain>
    </source>
</reference>
<name>A0A7D4CF16_9BACL</name>
<dbReference type="PANTHER" id="PTHR21599">
    <property type="entry name" value="GLYCERATE KINASE"/>
    <property type="match status" value="1"/>
</dbReference>
<dbReference type="InterPro" id="IPR004381">
    <property type="entry name" value="Glycerate_kinase"/>
</dbReference>